<sequence length="326" mass="36581">MSVGKLNEFNVKGGAWSSYMDRLEMYFKVNKTEEDMKLPILIASIGDEAYKLLKNLASPKKPSELDLKKVDELMKQHLQPTPSVLAVRYRFRQRRQNLSESMSAYVAELRMLSKHCKFGESLNDNLRDQFICGLHSDIIRQRLFAEDDSVTFAAAVKLAMTLEAAERDAAMVEETSSTKAVHAITSSYVWPRPGGKDGGASASGKHRNREQKQYNCGACGARNHNFSNCRFREYVCSKCQRKGHLRRVCLGWNAPETSAGAGQRKGPARAQPPAGARPSRNGLYFGEADRESSEECSGDIEEDLHHLCLNDYKSIWKLIPVLPYPA</sequence>
<reference evidence="2 3" key="1">
    <citation type="submission" date="2024-06" db="EMBL/GenBank/DDBJ databases">
        <title>A chromosome-level genome assembly of beet webworm, Loxostege sticticalis.</title>
        <authorList>
            <person name="Zhang Y."/>
        </authorList>
    </citation>
    <scope>NUCLEOTIDE SEQUENCE [LARGE SCALE GENOMIC DNA]</scope>
    <source>
        <strain evidence="2">AQ026</strain>
        <tissue evidence="2">Whole body</tissue>
    </source>
</reference>
<proteinExistence type="predicted"/>
<name>A0ABR3H5Z5_LOXSC</name>
<evidence type="ECO:0000313" key="3">
    <source>
        <dbReference type="Proteomes" id="UP001549920"/>
    </source>
</evidence>
<feature type="region of interest" description="Disordered" evidence="1">
    <location>
        <begin position="258"/>
        <end position="284"/>
    </location>
</feature>
<protein>
    <recommendedName>
        <fullName evidence="4">Gag protein</fullName>
    </recommendedName>
</protein>
<organism evidence="2 3">
    <name type="scientific">Loxostege sticticalis</name>
    <name type="common">Beet webworm moth</name>
    <dbReference type="NCBI Taxonomy" id="481309"/>
    <lineage>
        <taxon>Eukaryota</taxon>
        <taxon>Metazoa</taxon>
        <taxon>Ecdysozoa</taxon>
        <taxon>Arthropoda</taxon>
        <taxon>Hexapoda</taxon>
        <taxon>Insecta</taxon>
        <taxon>Pterygota</taxon>
        <taxon>Neoptera</taxon>
        <taxon>Endopterygota</taxon>
        <taxon>Lepidoptera</taxon>
        <taxon>Glossata</taxon>
        <taxon>Ditrysia</taxon>
        <taxon>Pyraloidea</taxon>
        <taxon>Crambidae</taxon>
        <taxon>Pyraustinae</taxon>
        <taxon>Loxostege</taxon>
    </lineage>
</organism>
<keyword evidence="3" id="KW-1185">Reference proteome</keyword>
<comment type="caution">
    <text evidence="2">The sequence shown here is derived from an EMBL/GenBank/DDBJ whole genome shotgun (WGS) entry which is preliminary data.</text>
</comment>
<evidence type="ECO:0000313" key="2">
    <source>
        <dbReference type="EMBL" id="KAL0860216.1"/>
    </source>
</evidence>
<dbReference type="PANTHER" id="PTHR33198">
    <property type="entry name" value="ANK_REP_REGION DOMAIN-CONTAINING PROTEIN-RELATED"/>
    <property type="match status" value="1"/>
</dbReference>
<feature type="compositionally biased region" description="Low complexity" evidence="1">
    <location>
        <begin position="264"/>
        <end position="280"/>
    </location>
</feature>
<dbReference type="PANTHER" id="PTHR33198:SF19">
    <property type="entry name" value="CCHC-TYPE DOMAIN-CONTAINING PROTEIN"/>
    <property type="match status" value="1"/>
</dbReference>
<dbReference type="Proteomes" id="UP001549920">
    <property type="component" value="Unassembled WGS sequence"/>
</dbReference>
<accession>A0ABR3H5Z5</accession>
<evidence type="ECO:0008006" key="4">
    <source>
        <dbReference type="Google" id="ProtNLM"/>
    </source>
</evidence>
<evidence type="ECO:0000256" key="1">
    <source>
        <dbReference type="SAM" id="MobiDB-lite"/>
    </source>
</evidence>
<gene>
    <name evidence="2" type="ORF">ABMA27_010523</name>
</gene>
<dbReference type="EMBL" id="JBEUOH010000026">
    <property type="protein sequence ID" value="KAL0860216.1"/>
    <property type="molecule type" value="Genomic_DNA"/>
</dbReference>